<keyword evidence="1" id="KW-0732">Signal</keyword>
<keyword evidence="3" id="KW-1185">Reference proteome</keyword>
<proteinExistence type="predicted"/>
<dbReference type="RefSeq" id="WP_136061010.1">
    <property type="nucleotide sequence ID" value="NZ_CAAHFH010000001.1"/>
</dbReference>
<organism evidence="2 3">
    <name type="scientific">Pontiella sulfatireligans</name>
    <dbReference type="NCBI Taxonomy" id="2750658"/>
    <lineage>
        <taxon>Bacteria</taxon>
        <taxon>Pseudomonadati</taxon>
        <taxon>Kiritimatiellota</taxon>
        <taxon>Kiritimatiellia</taxon>
        <taxon>Kiritimatiellales</taxon>
        <taxon>Pontiellaceae</taxon>
        <taxon>Pontiella</taxon>
    </lineage>
</organism>
<dbReference type="Proteomes" id="UP000346198">
    <property type="component" value="Unassembled WGS sequence"/>
</dbReference>
<dbReference type="EMBL" id="CAAHFH010000001">
    <property type="protein sequence ID" value="VGO19627.1"/>
    <property type="molecule type" value="Genomic_DNA"/>
</dbReference>
<accession>A0A6C2UJL4</accession>
<feature type="chain" id="PRO_5025465504" evidence="1">
    <location>
        <begin position="24"/>
        <end position="1017"/>
    </location>
</feature>
<sequence length="1017" mass="106892">MKRWTITKTTIAATLFAATAAQAQTVFFSDDFEDTTLDKWENNIILTGTVLSNIDDGGNRIGSIVHVSGGRTGLGNSNLSGFSETRFEALFKVKALTLPAGCDIDLILGRDGYSAGTQKTFVQQLDPVLTANVWSEFRVIVNNDASLVLNYDGGAESVATGSVDVWKDGVKITDDGALDGANVAGSPSKSFGFIVNKNEPSVTVLVDDVQILGFIEGPANFTSTPDTQLTLNLNHPDTVTTNSIITSFVPGSGGTDVQITEINLTNLTHAGAFSSLTFAPITMDAFPSNTPVEIVFDSNAASFTDGSSDKATGSVSIVWTELTTGLFSTNTIAVVGNYNNPDVELLVGPLAGLGLSILTPATAATNTATVWYNEGPAHTNVQITAIAVANASAVGFSTIHSLPLTLNDPGPSNATFEVVFDNATAGLTHKQTASADIVVTWHELGSTNQTSVLPVTATIINPPAGPLQLSFTGAVGLNAYNGGANDFALQKLNELGKYTNSWNFASGGNQDTAAGYIEINSALNNTRGIYNLIENGTVGMDNVGAVDVEPMTNGVYRYDFEYEVKNVGASGFWGIEAYALINQGASGTVDYVEYDHGHPGFVAITPAGQGIASYDLHSDGNLVGAGNVTRTNGSVTVNITNGYDAVFTMYGADNADVRLYDINMVRIGDYEVPVPPTSPTNAVLDAAFADGSTTNSMYNEFDYDTNDDPSNTWVYSASTTWEGGSLKLLSAANTSRSLVIITPAGTAGYDDVGANDTIALTSGTYTVSMDVNFSANDGAGSVTVFSFGGQDATGNVNDVRLDLGEGTNDAVIVEQKLVPIVRGTAFFTELARKDYSANTIETLTFTGLSVQEGEDLVIRWNGYANADFSLIDNVQVLRTGGAAPVGFDAWAASFSLTGDDALPGADVEPDGLDNLMEYALGGIPNVDDASTVAPNITLALDAGTNWFYHVYNERTDDPRLSYELVRKLDLVLGVSWTTGAIEYVGESAESGGFKSVTNRASTAANAAFLRLNVEKAD</sequence>
<protein>
    <submittedName>
        <fullName evidence="2">Uncharacterized protein</fullName>
    </submittedName>
</protein>
<gene>
    <name evidence="2" type="ORF">SCARR_01686</name>
</gene>
<dbReference type="AlphaFoldDB" id="A0A6C2UJL4"/>
<evidence type="ECO:0000313" key="2">
    <source>
        <dbReference type="EMBL" id="VGO19627.1"/>
    </source>
</evidence>
<evidence type="ECO:0000256" key="1">
    <source>
        <dbReference type="SAM" id="SignalP"/>
    </source>
</evidence>
<evidence type="ECO:0000313" key="3">
    <source>
        <dbReference type="Proteomes" id="UP000346198"/>
    </source>
</evidence>
<reference evidence="2 3" key="1">
    <citation type="submission" date="2019-04" db="EMBL/GenBank/DDBJ databases">
        <authorList>
            <person name="Van Vliet M D."/>
        </authorList>
    </citation>
    <scope>NUCLEOTIDE SEQUENCE [LARGE SCALE GENOMIC DNA]</scope>
    <source>
        <strain evidence="2 3">F21</strain>
    </source>
</reference>
<name>A0A6C2UJL4_9BACT</name>
<feature type="signal peptide" evidence="1">
    <location>
        <begin position="1"/>
        <end position="23"/>
    </location>
</feature>